<gene>
    <name evidence="3" type="ORF">LUZ61_016470</name>
</gene>
<protein>
    <recommendedName>
        <fullName evidence="2">Pectinesterase inhibitor domain-containing protein</fullName>
    </recommendedName>
</protein>
<evidence type="ECO:0000313" key="4">
    <source>
        <dbReference type="Proteomes" id="UP001210211"/>
    </source>
</evidence>
<dbReference type="AlphaFoldDB" id="A0AAD5Z5K5"/>
<dbReference type="SUPFAM" id="SSF101148">
    <property type="entry name" value="Plant invertase/pectin methylesterase inhibitor"/>
    <property type="match status" value="1"/>
</dbReference>
<reference evidence="3 4" key="1">
    <citation type="journal article" date="2022" name="Cell">
        <title>Repeat-based holocentromeres influence genome architecture and karyotype evolution.</title>
        <authorList>
            <person name="Hofstatter P.G."/>
            <person name="Thangavel G."/>
            <person name="Lux T."/>
            <person name="Neumann P."/>
            <person name="Vondrak T."/>
            <person name="Novak P."/>
            <person name="Zhang M."/>
            <person name="Costa L."/>
            <person name="Castellani M."/>
            <person name="Scott A."/>
            <person name="Toegelov H."/>
            <person name="Fuchs J."/>
            <person name="Mata-Sucre Y."/>
            <person name="Dias Y."/>
            <person name="Vanzela A.L.L."/>
            <person name="Huettel B."/>
            <person name="Almeida C.C.S."/>
            <person name="Simkova H."/>
            <person name="Souza G."/>
            <person name="Pedrosa-Harand A."/>
            <person name="Macas J."/>
            <person name="Mayer K.F.X."/>
            <person name="Houben A."/>
            <person name="Marques A."/>
        </authorList>
    </citation>
    <scope>NUCLEOTIDE SEQUENCE [LARGE SCALE GENOMIC DNA]</scope>
    <source>
        <strain evidence="3">RhyTen1mFocal</strain>
    </source>
</reference>
<organism evidence="3 4">
    <name type="scientific">Rhynchospora tenuis</name>
    <dbReference type="NCBI Taxonomy" id="198213"/>
    <lineage>
        <taxon>Eukaryota</taxon>
        <taxon>Viridiplantae</taxon>
        <taxon>Streptophyta</taxon>
        <taxon>Embryophyta</taxon>
        <taxon>Tracheophyta</taxon>
        <taxon>Spermatophyta</taxon>
        <taxon>Magnoliopsida</taxon>
        <taxon>Liliopsida</taxon>
        <taxon>Poales</taxon>
        <taxon>Cyperaceae</taxon>
        <taxon>Cyperoideae</taxon>
        <taxon>Rhynchosporeae</taxon>
        <taxon>Rhynchospora</taxon>
    </lineage>
</organism>
<feature type="domain" description="Pectinesterase inhibitor" evidence="2">
    <location>
        <begin position="23"/>
        <end position="169"/>
    </location>
</feature>
<evidence type="ECO:0000313" key="3">
    <source>
        <dbReference type="EMBL" id="KAJ3687306.1"/>
    </source>
</evidence>
<keyword evidence="1" id="KW-0732">Signal</keyword>
<dbReference type="GO" id="GO:0004857">
    <property type="term" value="F:enzyme inhibitor activity"/>
    <property type="evidence" value="ECO:0007669"/>
    <property type="project" value="InterPro"/>
</dbReference>
<evidence type="ECO:0000256" key="1">
    <source>
        <dbReference type="SAM" id="SignalP"/>
    </source>
</evidence>
<feature type="signal peptide" evidence="1">
    <location>
        <begin position="1"/>
        <end position="23"/>
    </location>
</feature>
<dbReference type="NCBIfam" id="TIGR01614">
    <property type="entry name" value="PME_inhib"/>
    <property type="match status" value="1"/>
</dbReference>
<proteinExistence type="predicted"/>
<dbReference type="Pfam" id="PF04043">
    <property type="entry name" value="PMEI"/>
    <property type="match status" value="1"/>
</dbReference>
<keyword evidence="4" id="KW-1185">Reference proteome</keyword>
<accession>A0AAD5Z5K5</accession>
<dbReference type="EMBL" id="JAMRDG010000002">
    <property type="protein sequence ID" value="KAJ3687306.1"/>
    <property type="molecule type" value="Genomic_DNA"/>
</dbReference>
<dbReference type="PANTHER" id="PTHR31890:SF9">
    <property type="entry name" value="PLANT INVERTASE_PECTIN METHYLESTERASE INHIBITOR SUPERFAMILY PROTEIN"/>
    <property type="match status" value="1"/>
</dbReference>
<dbReference type="Gene3D" id="1.20.140.40">
    <property type="entry name" value="Invertase/pectin methylesterase inhibitor family protein"/>
    <property type="match status" value="1"/>
</dbReference>
<name>A0AAD5Z5K5_9POAL</name>
<evidence type="ECO:0000259" key="2">
    <source>
        <dbReference type="SMART" id="SM00856"/>
    </source>
</evidence>
<feature type="chain" id="PRO_5042292758" description="Pectinesterase inhibitor domain-containing protein" evidence="1">
    <location>
        <begin position="24"/>
        <end position="175"/>
    </location>
</feature>
<dbReference type="InterPro" id="IPR035513">
    <property type="entry name" value="Invertase/methylesterase_inhib"/>
</dbReference>
<dbReference type="InterPro" id="IPR006501">
    <property type="entry name" value="Pectinesterase_inhib_dom"/>
</dbReference>
<dbReference type="Proteomes" id="UP001210211">
    <property type="component" value="Unassembled WGS sequence"/>
</dbReference>
<dbReference type="SMART" id="SM00856">
    <property type="entry name" value="PMEI"/>
    <property type="match status" value="1"/>
</dbReference>
<dbReference type="PANTHER" id="PTHR31890">
    <property type="entry name" value="PLANT INVERTASE/PECTIN METHYLESTERASE INHIBITOR SUPERFAMILY PROTEIN"/>
    <property type="match status" value="1"/>
</dbReference>
<comment type="caution">
    <text evidence="3">The sequence shown here is derived from an EMBL/GenBank/DDBJ whole genome shotgun (WGS) entry which is preliminary data.</text>
</comment>
<sequence>MATTTTAWILVILLFISHHGTMADETFIVSTCAKTPSPKTCVPILESDSRSYNATTLEELTDISIDISLASINVALQHAVALSIEYRGKPEYGPLLRCINYDYGNAVLALREAVKNAANKQYSQAEMSVQNAQNLTATCEKEFVSQSIKSLLTDTNLMLEDRCALSAYLAYELTS</sequence>